<dbReference type="InterPro" id="IPR050148">
    <property type="entry name" value="Terpene_synthase-like"/>
</dbReference>
<protein>
    <submittedName>
        <fullName evidence="6">Uncharacterized protein</fullName>
    </submittedName>
</protein>
<feature type="domain" description="Terpene synthase N-terminal" evidence="4">
    <location>
        <begin position="17"/>
        <end position="149"/>
    </location>
</feature>
<feature type="domain" description="Terpene synthase metal-binding" evidence="5">
    <location>
        <begin position="214"/>
        <end position="385"/>
    </location>
</feature>
<organism evidence="6 7">
    <name type="scientific">Flemingia macrophylla</name>
    <dbReference type="NCBI Taxonomy" id="520843"/>
    <lineage>
        <taxon>Eukaryota</taxon>
        <taxon>Viridiplantae</taxon>
        <taxon>Streptophyta</taxon>
        <taxon>Embryophyta</taxon>
        <taxon>Tracheophyta</taxon>
        <taxon>Spermatophyta</taxon>
        <taxon>Magnoliopsida</taxon>
        <taxon>eudicotyledons</taxon>
        <taxon>Gunneridae</taxon>
        <taxon>Pentapetalae</taxon>
        <taxon>rosids</taxon>
        <taxon>fabids</taxon>
        <taxon>Fabales</taxon>
        <taxon>Fabaceae</taxon>
        <taxon>Papilionoideae</taxon>
        <taxon>50 kb inversion clade</taxon>
        <taxon>NPAAA clade</taxon>
        <taxon>indigoferoid/millettioid clade</taxon>
        <taxon>Phaseoleae</taxon>
        <taxon>Flemingia</taxon>
    </lineage>
</organism>
<evidence type="ECO:0000313" key="7">
    <source>
        <dbReference type="Proteomes" id="UP001603857"/>
    </source>
</evidence>
<dbReference type="InterPro" id="IPR005630">
    <property type="entry name" value="Terpene_synthase_metal-bd"/>
</dbReference>
<dbReference type="Gene3D" id="1.50.10.130">
    <property type="entry name" value="Terpene synthase, N-terminal domain"/>
    <property type="match status" value="1"/>
</dbReference>
<dbReference type="Pfam" id="PF01397">
    <property type="entry name" value="Terpene_synth"/>
    <property type="match status" value="1"/>
</dbReference>
<keyword evidence="2" id="KW-0479">Metal-binding</keyword>
<name>A0ABD1L2P3_9FABA</name>
<keyword evidence="7" id="KW-1185">Reference proteome</keyword>
<dbReference type="Proteomes" id="UP001603857">
    <property type="component" value="Unassembled WGS sequence"/>
</dbReference>
<dbReference type="GO" id="GO:0046872">
    <property type="term" value="F:metal ion binding"/>
    <property type="evidence" value="ECO:0007669"/>
    <property type="project" value="UniProtKB-KW"/>
</dbReference>
<comment type="caution">
    <text evidence="6">The sequence shown here is derived from an EMBL/GenBank/DDBJ whole genome shotgun (WGS) entry which is preliminary data.</text>
</comment>
<dbReference type="SUPFAM" id="SSF48576">
    <property type="entry name" value="Terpenoid synthases"/>
    <property type="match status" value="1"/>
</dbReference>
<dbReference type="EMBL" id="JBGMDY010000011">
    <property type="protein sequence ID" value="KAL2317789.1"/>
    <property type="molecule type" value="Genomic_DNA"/>
</dbReference>
<evidence type="ECO:0000259" key="5">
    <source>
        <dbReference type="Pfam" id="PF03936"/>
    </source>
</evidence>
<comment type="cofactor">
    <cofactor evidence="1">
        <name>Mg(2+)</name>
        <dbReference type="ChEBI" id="CHEBI:18420"/>
    </cofactor>
</comment>
<dbReference type="AlphaFoldDB" id="A0ABD1L2P3"/>
<dbReference type="PANTHER" id="PTHR31225:SF73">
    <property type="entry name" value="NERYL DIPHOSPHATE DIPHOSPHATASE, CHLOROPLASTIC"/>
    <property type="match status" value="1"/>
</dbReference>
<dbReference type="InterPro" id="IPR001906">
    <property type="entry name" value="Terpene_synth_N"/>
</dbReference>
<accession>A0ABD1L2P3</accession>
<dbReference type="InterPro" id="IPR008949">
    <property type="entry name" value="Isoprenoid_synthase_dom_sf"/>
</dbReference>
<evidence type="ECO:0000259" key="4">
    <source>
        <dbReference type="Pfam" id="PF01397"/>
    </source>
</evidence>
<evidence type="ECO:0000256" key="3">
    <source>
        <dbReference type="ARBA" id="ARBA00022842"/>
    </source>
</evidence>
<keyword evidence="3" id="KW-0460">Magnesium</keyword>
<dbReference type="SUPFAM" id="SSF48239">
    <property type="entry name" value="Terpenoid cyclases/Protein prenyltransferases"/>
    <property type="match status" value="1"/>
</dbReference>
<dbReference type="Gene3D" id="1.10.600.10">
    <property type="entry name" value="Farnesyl Diphosphate Synthase"/>
    <property type="match status" value="1"/>
</dbReference>
<gene>
    <name evidence="6" type="ORF">Fmac_031665</name>
</gene>
<evidence type="ECO:0000313" key="6">
    <source>
        <dbReference type="EMBL" id="KAL2317789.1"/>
    </source>
</evidence>
<dbReference type="Pfam" id="PF03936">
    <property type="entry name" value="Terpene_synth_C"/>
    <property type="match status" value="1"/>
</dbReference>
<evidence type="ECO:0000256" key="1">
    <source>
        <dbReference type="ARBA" id="ARBA00001946"/>
    </source>
</evidence>
<sequence length="450" mass="51785">MYVKQGLILKKAKHGCMKLMNENPMESLHMIDIIQRLGIEHHFEEEIEMVLQKQQMILSNHPNEFVSSHQLYEVALVFRLLRQGGHYVTADLLGSLKCNEEEFRERHGEDVKGLVALYEASQLSVEEDSLDDVGYLSCQLLNAWLTRHTEHPEAIYVANTLQHPLHYGISRFRSRSIFPVDFKANNEWITCLEELAEIDSCLVRFMNQNEVIHVYKWELAGTEQLPDFMKMCLSALYDITNEFAEKIYKKHGLNPIDSLKRSWVQLLNAFLEEASWLKSTHLPRPEEYLKNGIVSTGVLVVLVHAFFLLDDAINKEIVAIIDNFPEIIHSVAKILRLSDDLEGAKSEDQKGFDGSYLDCYMNEHQGVSAEEAQKHVSHLISNEWKRVNREIFKPNRLLPSSFTNFCLNAARMVPMMYHYGSNPSLSILQEHVKSLMLILSSDLEGANQVK</sequence>
<dbReference type="InterPro" id="IPR008930">
    <property type="entry name" value="Terpenoid_cyclase/PrenylTrfase"/>
</dbReference>
<dbReference type="InterPro" id="IPR036965">
    <property type="entry name" value="Terpene_synth_N_sf"/>
</dbReference>
<proteinExistence type="predicted"/>
<evidence type="ECO:0000256" key="2">
    <source>
        <dbReference type="ARBA" id="ARBA00022723"/>
    </source>
</evidence>
<dbReference type="PANTHER" id="PTHR31225">
    <property type="entry name" value="OS04G0344100 PROTEIN-RELATED"/>
    <property type="match status" value="1"/>
</dbReference>
<reference evidence="6 7" key="1">
    <citation type="submission" date="2024-08" db="EMBL/GenBank/DDBJ databases">
        <title>Insights into the chromosomal genome structure of Flemingia macrophylla.</title>
        <authorList>
            <person name="Ding Y."/>
            <person name="Zhao Y."/>
            <person name="Bi W."/>
            <person name="Wu M."/>
            <person name="Zhao G."/>
            <person name="Gong Y."/>
            <person name="Li W."/>
            <person name="Zhang P."/>
        </authorList>
    </citation>
    <scope>NUCLEOTIDE SEQUENCE [LARGE SCALE GENOMIC DNA]</scope>
    <source>
        <strain evidence="6">DYQJB</strain>
        <tissue evidence="6">Leaf</tissue>
    </source>
</reference>